<dbReference type="SUPFAM" id="SSF49899">
    <property type="entry name" value="Concanavalin A-like lectins/glucanases"/>
    <property type="match status" value="1"/>
</dbReference>
<gene>
    <name evidence="2" type="ORF">F2Y10_13205</name>
</gene>
<dbReference type="Pfam" id="PF13385">
    <property type="entry name" value="Laminin_G_3"/>
    <property type="match status" value="2"/>
</dbReference>
<evidence type="ECO:0000313" key="3">
    <source>
        <dbReference type="Proteomes" id="UP000322940"/>
    </source>
</evidence>
<dbReference type="EMBL" id="VVXH01000016">
    <property type="protein sequence ID" value="KAA2376272.1"/>
    <property type="molecule type" value="Genomic_DNA"/>
</dbReference>
<dbReference type="InterPro" id="IPR013728">
    <property type="entry name" value="BT_3987-like_N"/>
</dbReference>
<sequence length="437" mass="48643">MKRNNPYLLAAALLAVAFTGCKNDEYDNKSPFDNVVYLNVSENSDTQVTTFKKTLPDLPKTFSVVLSYPASQAVSVGVEVDPSLVETYNARHNTSWTMLDAKYYELSVTELTIPAGKTISDAVTLKLKNLDGSGEVEELPIDQTYLLPVTIADVGGGVAKLHSSATAYYLVKRSSAITSAASLRDNWINFPTLDKASEGSMLFNNLTAVTYEAIIRVDDFSKHSEISTIMGVENYLLLRIGDASFPRQQIQFDGSGDAAQTPGFGKFPKKDETKLLNPGEWYHIAATYSYATREVCIYVNGKLQSRGTDLGNSASTPFNLAGRAFYDLYLQDSETYKDYKDWGNFRQFFLGKSYDDSRQLNGDITEVRVWSVARSEQEIWDNMYDVDPKTPGLIGYWKFDEGEGNVIKDWTGNGNDAVAEKDLDWPNGIEVPQINKE</sequence>
<protein>
    <submittedName>
        <fullName evidence="2">DUF1735 domain-containing protein</fullName>
    </submittedName>
</protein>
<feature type="domain" description="BT-3987-like N-terminal" evidence="1">
    <location>
        <begin position="32"/>
        <end position="156"/>
    </location>
</feature>
<reference evidence="2 3" key="1">
    <citation type="journal article" date="2019" name="Nat. Med.">
        <title>A library of human gut bacterial isolates paired with longitudinal multiomics data enables mechanistic microbiome research.</title>
        <authorList>
            <person name="Poyet M."/>
            <person name="Groussin M."/>
            <person name="Gibbons S.M."/>
            <person name="Avila-Pacheco J."/>
            <person name="Jiang X."/>
            <person name="Kearney S.M."/>
            <person name="Perrotta A.R."/>
            <person name="Berdy B."/>
            <person name="Zhao S."/>
            <person name="Lieberman T.D."/>
            <person name="Swanson P.K."/>
            <person name="Smith M."/>
            <person name="Roesemann S."/>
            <person name="Alexander J.E."/>
            <person name="Rich S.A."/>
            <person name="Livny J."/>
            <person name="Vlamakis H."/>
            <person name="Clish C."/>
            <person name="Bullock K."/>
            <person name="Deik A."/>
            <person name="Scott J."/>
            <person name="Pierce K.A."/>
            <person name="Xavier R.J."/>
            <person name="Alm E.J."/>
        </authorList>
    </citation>
    <scope>NUCLEOTIDE SEQUENCE [LARGE SCALE GENOMIC DNA]</scope>
    <source>
        <strain evidence="2 3">BIOML-A266</strain>
    </source>
</reference>
<dbReference type="GO" id="GO:0005975">
    <property type="term" value="P:carbohydrate metabolic process"/>
    <property type="evidence" value="ECO:0007669"/>
    <property type="project" value="UniProtKB-ARBA"/>
</dbReference>
<dbReference type="RefSeq" id="WP_130065777.1">
    <property type="nucleotide sequence ID" value="NZ_JADMRE010000005.1"/>
</dbReference>
<dbReference type="Pfam" id="PF08522">
    <property type="entry name" value="BT_3987-like_N"/>
    <property type="match status" value="1"/>
</dbReference>
<dbReference type="Proteomes" id="UP000322940">
    <property type="component" value="Unassembled WGS sequence"/>
</dbReference>
<name>A0A5B3GSU9_9BACT</name>
<dbReference type="GO" id="GO:0004553">
    <property type="term" value="F:hydrolase activity, hydrolyzing O-glycosyl compounds"/>
    <property type="evidence" value="ECO:0007669"/>
    <property type="project" value="UniProtKB-ARBA"/>
</dbReference>
<organism evidence="2 3">
    <name type="scientific">Alistipes onderdonkii</name>
    <dbReference type="NCBI Taxonomy" id="328813"/>
    <lineage>
        <taxon>Bacteria</taxon>
        <taxon>Pseudomonadati</taxon>
        <taxon>Bacteroidota</taxon>
        <taxon>Bacteroidia</taxon>
        <taxon>Bacteroidales</taxon>
        <taxon>Rikenellaceae</taxon>
        <taxon>Alistipes</taxon>
    </lineage>
</organism>
<dbReference type="PROSITE" id="PS51257">
    <property type="entry name" value="PROKAR_LIPOPROTEIN"/>
    <property type="match status" value="1"/>
</dbReference>
<accession>A0A5B3GSU9</accession>
<dbReference type="AlphaFoldDB" id="A0A5B3GSU9"/>
<comment type="caution">
    <text evidence="2">The sequence shown here is derived from an EMBL/GenBank/DDBJ whole genome shotgun (WGS) entry which is preliminary data.</text>
</comment>
<dbReference type="InterPro" id="IPR013320">
    <property type="entry name" value="ConA-like_dom_sf"/>
</dbReference>
<evidence type="ECO:0000259" key="1">
    <source>
        <dbReference type="Pfam" id="PF08522"/>
    </source>
</evidence>
<dbReference type="Gene3D" id="2.60.40.1740">
    <property type="entry name" value="hypothetical protein (bacova_03559)"/>
    <property type="match status" value="1"/>
</dbReference>
<evidence type="ECO:0000313" key="2">
    <source>
        <dbReference type="EMBL" id="KAA2376272.1"/>
    </source>
</evidence>
<dbReference type="Gene3D" id="2.60.120.200">
    <property type="match status" value="1"/>
</dbReference>
<proteinExistence type="predicted"/>